<dbReference type="Proteomes" id="UP001350748">
    <property type="component" value="Unassembled WGS sequence"/>
</dbReference>
<comment type="miscellaneous">
    <text evidence="5">In the reaction, the free carboxyl group of octanoic acid is attached via an amide linkage to the epsilon-amino group of a specific lysine residue of lipoyl domains of lipoate-dependent enzymes.</text>
</comment>
<evidence type="ECO:0000256" key="2">
    <source>
        <dbReference type="ARBA" id="ARBA00022679"/>
    </source>
</evidence>
<dbReference type="PIRSF" id="PIRSF016262">
    <property type="entry name" value="LPLase"/>
    <property type="match status" value="1"/>
</dbReference>
<dbReference type="EMBL" id="JAZHYN010000001">
    <property type="protein sequence ID" value="MEF3364933.1"/>
    <property type="molecule type" value="Genomic_DNA"/>
</dbReference>
<dbReference type="PROSITE" id="PS01313">
    <property type="entry name" value="LIPB"/>
    <property type="match status" value="1"/>
</dbReference>
<comment type="caution">
    <text evidence="8">The sequence shown here is derived from an EMBL/GenBank/DDBJ whole genome shotgun (WGS) entry which is preliminary data.</text>
</comment>
<dbReference type="HAMAP" id="MF_00013">
    <property type="entry name" value="LipB"/>
    <property type="match status" value="1"/>
</dbReference>
<feature type="active site" description="Acyl-thioester intermediate" evidence="5">
    <location>
        <position position="187"/>
    </location>
</feature>
<evidence type="ECO:0000259" key="7">
    <source>
        <dbReference type="PROSITE" id="PS51733"/>
    </source>
</evidence>
<evidence type="ECO:0000256" key="4">
    <source>
        <dbReference type="ARBA" id="ARBA00024732"/>
    </source>
</evidence>
<feature type="domain" description="BPL/LPL catalytic" evidence="7">
    <location>
        <begin position="38"/>
        <end position="227"/>
    </location>
</feature>
<keyword evidence="9" id="KW-1185">Reference proteome</keyword>
<dbReference type="PANTHER" id="PTHR10993:SF7">
    <property type="entry name" value="LIPOYLTRANSFERASE 2, MITOCHONDRIAL-RELATED"/>
    <property type="match status" value="1"/>
</dbReference>
<gene>
    <name evidence="5 8" type="primary">lipB</name>
    <name evidence="8" type="ORF">V3H18_00125</name>
</gene>
<feature type="binding site" evidence="5">
    <location>
        <begin position="169"/>
        <end position="171"/>
    </location>
    <ligand>
        <name>substrate</name>
    </ligand>
</feature>
<dbReference type="NCBIfam" id="NF010921">
    <property type="entry name" value="PRK14341.1"/>
    <property type="match status" value="1"/>
</dbReference>
<reference evidence="8 9" key="1">
    <citation type="submission" date="2024-02" db="EMBL/GenBank/DDBJ databases">
        <authorList>
            <person name="Grouzdev D."/>
        </authorList>
    </citation>
    <scope>NUCLEOTIDE SEQUENCE [LARGE SCALE GENOMIC DNA]</scope>
    <source>
        <strain evidence="8 9">9N</strain>
    </source>
</reference>
<feature type="site" description="Lowers pKa of active site Cys" evidence="5">
    <location>
        <position position="153"/>
    </location>
</feature>
<proteinExistence type="inferred from homology"/>
<dbReference type="InterPro" id="IPR004143">
    <property type="entry name" value="BPL_LPL_catalytic"/>
</dbReference>
<dbReference type="GO" id="GO:0033819">
    <property type="term" value="F:lipoyl(octanoyl) transferase activity"/>
    <property type="evidence" value="ECO:0007669"/>
    <property type="project" value="UniProtKB-EC"/>
</dbReference>
<evidence type="ECO:0000256" key="3">
    <source>
        <dbReference type="ARBA" id="ARBA00023315"/>
    </source>
</evidence>
<dbReference type="InterPro" id="IPR045864">
    <property type="entry name" value="aa-tRNA-synth_II/BPL/LPL"/>
</dbReference>
<name>A0ABU7XC18_9HYPH</name>
<keyword evidence="5" id="KW-0963">Cytoplasm</keyword>
<dbReference type="CDD" id="cd16444">
    <property type="entry name" value="LipB"/>
    <property type="match status" value="1"/>
</dbReference>
<dbReference type="PROSITE" id="PS51733">
    <property type="entry name" value="BPL_LPL_CATALYTIC"/>
    <property type="match status" value="1"/>
</dbReference>
<evidence type="ECO:0000313" key="9">
    <source>
        <dbReference type="Proteomes" id="UP001350748"/>
    </source>
</evidence>
<comment type="function">
    <text evidence="4 5 6">Catalyzes the transfer of endogenously produced octanoic acid from octanoyl-acyl-carrier-protein onto the lipoyl domains of lipoate-dependent enzymes. Lipoyl-ACP can also act as a substrate although octanoyl-ACP is likely to be the physiological substrate.</text>
</comment>
<protein>
    <recommendedName>
        <fullName evidence="5 6">Octanoyltransferase</fullName>
        <ecNumber evidence="5 6">2.3.1.181</ecNumber>
    </recommendedName>
    <alternativeName>
        <fullName evidence="5">Lipoate-protein ligase B</fullName>
    </alternativeName>
    <alternativeName>
        <fullName evidence="5">Lipoyl/octanoyl transferase</fullName>
    </alternativeName>
    <alternativeName>
        <fullName evidence="5">Octanoyl-[acyl-carrier-protein]-protein N-octanoyltransferase</fullName>
    </alternativeName>
</protein>
<evidence type="ECO:0000256" key="1">
    <source>
        <dbReference type="ARBA" id="ARBA00004821"/>
    </source>
</evidence>
<evidence type="ECO:0000256" key="6">
    <source>
        <dbReference type="PIRNR" id="PIRNR016262"/>
    </source>
</evidence>
<dbReference type="SUPFAM" id="SSF55681">
    <property type="entry name" value="Class II aaRS and biotin synthetases"/>
    <property type="match status" value="1"/>
</dbReference>
<evidence type="ECO:0000256" key="5">
    <source>
        <dbReference type="HAMAP-Rule" id="MF_00013"/>
    </source>
</evidence>
<feature type="binding site" evidence="5">
    <location>
        <begin position="76"/>
        <end position="83"/>
    </location>
    <ligand>
        <name>substrate</name>
    </ligand>
</feature>
<evidence type="ECO:0000313" key="8">
    <source>
        <dbReference type="EMBL" id="MEF3364933.1"/>
    </source>
</evidence>
<keyword evidence="2 5" id="KW-0808">Transferase</keyword>
<sequence length="238" mass="26049">MRARAGAPPAEWRVSEGLIGYEDAVAWMEARAAAIASGEARECVWLLEHPPIYTAGSSAKEADLLEARFPVYRAGRGGQFTYHGPGQRVAYVMLDLTRRQRDARAFVCALESWIIATLSDFGVKGERRDARVGVWVARPDKPRGLAGETAEDKIAAIGVRLRQWVSFHGVALNVAPDLTHFSGIAPCGVRETHLGVTSLEDLGVRADMRAVDAALRSNFERIFGPSTEVQSPARNDHR</sequence>
<dbReference type="InterPro" id="IPR020605">
    <property type="entry name" value="Octanoyltransferase_CS"/>
</dbReference>
<keyword evidence="3 5" id="KW-0012">Acyltransferase</keyword>
<comment type="subcellular location">
    <subcellularLocation>
        <location evidence="5">Cytoplasm</location>
    </subcellularLocation>
</comment>
<accession>A0ABU7XC18</accession>
<dbReference type="Gene3D" id="3.30.930.10">
    <property type="entry name" value="Bira Bifunctional Protein, Domain 2"/>
    <property type="match status" value="1"/>
</dbReference>
<dbReference type="Pfam" id="PF21948">
    <property type="entry name" value="LplA-B_cat"/>
    <property type="match status" value="1"/>
</dbReference>
<organism evidence="8 9">
    <name type="scientific">Methylocystis borbori</name>
    <dbReference type="NCBI Taxonomy" id="3118750"/>
    <lineage>
        <taxon>Bacteria</taxon>
        <taxon>Pseudomonadati</taxon>
        <taxon>Pseudomonadota</taxon>
        <taxon>Alphaproteobacteria</taxon>
        <taxon>Hyphomicrobiales</taxon>
        <taxon>Methylocystaceae</taxon>
        <taxon>Methylocystis</taxon>
    </lineage>
</organism>
<dbReference type="NCBIfam" id="TIGR00214">
    <property type="entry name" value="lipB"/>
    <property type="match status" value="1"/>
</dbReference>
<comment type="similarity">
    <text evidence="5 6">Belongs to the LipB family.</text>
</comment>
<feature type="binding site" evidence="5">
    <location>
        <begin position="156"/>
        <end position="158"/>
    </location>
    <ligand>
        <name>substrate</name>
    </ligand>
</feature>
<comment type="catalytic activity">
    <reaction evidence="5 6">
        <text>octanoyl-[ACP] + L-lysyl-[protein] = N(6)-octanoyl-L-lysyl-[protein] + holo-[ACP] + H(+)</text>
        <dbReference type="Rhea" id="RHEA:17665"/>
        <dbReference type="Rhea" id="RHEA-COMP:9636"/>
        <dbReference type="Rhea" id="RHEA-COMP:9685"/>
        <dbReference type="Rhea" id="RHEA-COMP:9752"/>
        <dbReference type="Rhea" id="RHEA-COMP:9928"/>
        <dbReference type="ChEBI" id="CHEBI:15378"/>
        <dbReference type="ChEBI" id="CHEBI:29969"/>
        <dbReference type="ChEBI" id="CHEBI:64479"/>
        <dbReference type="ChEBI" id="CHEBI:78463"/>
        <dbReference type="ChEBI" id="CHEBI:78809"/>
        <dbReference type="EC" id="2.3.1.181"/>
    </reaction>
</comment>
<dbReference type="InterPro" id="IPR000544">
    <property type="entry name" value="Octanoyltransferase"/>
</dbReference>
<dbReference type="EC" id="2.3.1.181" evidence="5 6"/>
<comment type="pathway">
    <text evidence="1 5 6">Protein modification; protein lipoylation via endogenous pathway; protein N(6)-(lipoyl)lysine from octanoyl-[acyl-carrier-protein]: step 1/2.</text>
</comment>
<dbReference type="PANTHER" id="PTHR10993">
    <property type="entry name" value="OCTANOYLTRANSFERASE"/>
    <property type="match status" value="1"/>
</dbReference>